<reference evidence="3" key="1">
    <citation type="submission" date="2020-01" db="EMBL/GenBank/DDBJ databases">
        <title>Genome sequence of Kobresia littledalei, the first chromosome-level genome in the family Cyperaceae.</title>
        <authorList>
            <person name="Qu G."/>
        </authorList>
    </citation>
    <scope>NUCLEOTIDE SEQUENCE</scope>
    <source>
        <strain evidence="3">C.B.Clarke</strain>
        <tissue evidence="3">Leaf</tissue>
    </source>
</reference>
<evidence type="ECO:0000313" key="3">
    <source>
        <dbReference type="EMBL" id="KAF3333749.1"/>
    </source>
</evidence>
<evidence type="ECO:0000256" key="2">
    <source>
        <dbReference type="SAM" id="Phobius"/>
    </source>
</evidence>
<evidence type="ECO:0000256" key="1">
    <source>
        <dbReference type="SAM" id="Coils"/>
    </source>
</evidence>
<dbReference type="EMBL" id="SWLB01000010">
    <property type="protein sequence ID" value="KAF3333749.1"/>
    <property type="molecule type" value="Genomic_DNA"/>
</dbReference>
<evidence type="ECO:0000313" key="4">
    <source>
        <dbReference type="Proteomes" id="UP000623129"/>
    </source>
</evidence>
<sequence length="69" mass="8135">MAPSKWGYTRIITGTIFGGILGFYVMHRVEESYKEKMKERLAKYEAEMNRKTKLNQNSKEEIGKDKFDI</sequence>
<gene>
    <name evidence="3" type="ORF">FCM35_KLT01440</name>
</gene>
<protein>
    <submittedName>
        <fullName evidence="3">Uncharacterized protein</fullName>
    </submittedName>
</protein>
<keyword evidence="1" id="KW-0175">Coiled coil</keyword>
<organism evidence="3 4">
    <name type="scientific">Carex littledalei</name>
    <dbReference type="NCBI Taxonomy" id="544730"/>
    <lineage>
        <taxon>Eukaryota</taxon>
        <taxon>Viridiplantae</taxon>
        <taxon>Streptophyta</taxon>
        <taxon>Embryophyta</taxon>
        <taxon>Tracheophyta</taxon>
        <taxon>Spermatophyta</taxon>
        <taxon>Magnoliopsida</taxon>
        <taxon>Liliopsida</taxon>
        <taxon>Poales</taxon>
        <taxon>Cyperaceae</taxon>
        <taxon>Cyperoideae</taxon>
        <taxon>Cariceae</taxon>
        <taxon>Carex</taxon>
        <taxon>Carex subgen. Euthyceras</taxon>
    </lineage>
</organism>
<keyword evidence="2" id="KW-0472">Membrane</keyword>
<keyword evidence="2" id="KW-1133">Transmembrane helix</keyword>
<dbReference type="AlphaFoldDB" id="A0A833VU50"/>
<keyword evidence="2" id="KW-0812">Transmembrane</keyword>
<accession>A0A833VU50</accession>
<feature type="coiled-coil region" evidence="1">
    <location>
        <begin position="34"/>
        <end position="61"/>
    </location>
</feature>
<proteinExistence type="predicted"/>
<keyword evidence="4" id="KW-1185">Reference proteome</keyword>
<feature type="transmembrane region" description="Helical" evidence="2">
    <location>
        <begin position="6"/>
        <end position="26"/>
    </location>
</feature>
<comment type="caution">
    <text evidence="3">The sequence shown here is derived from an EMBL/GenBank/DDBJ whole genome shotgun (WGS) entry which is preliminary data.</text>
</comment>
<name>A0A833VU50_9POAL</name>
<dbReference type="OrthoDB" id="1927707at2759"/>
<dbReference type="Proteomes" id="UP000623129">
    <property type="component" value="Unassembled WGS sequence"/>
</dbReference>